<dbReference type="AlphaFoldDB" id="A0A5P8VRC7"/>
<proteinExistence type="predicted"/>
<evidence type="ECO:0000313" key="2">
    <source>
        <dbReference type="Proteomes" id="UP000326678"/>
    </source>
</evidence>
<evidence type="ECO:0000313" key="1">
    <source>
        <dbReference type="EMBL" id="QFS42982.1"/>
    </source>
</evidence>
<organism evidence="1 2">
    <name type="scientific">Nostoc sphaeroides CCNUC1</name>
    <dbReference type="NCBI Taxonomy" id="2653204"/>
    <lineage>
        <taxon>Bacteria</taxon>
        <taxon>Bacillati</taxon>
        <taxon>Cyanobacteriota</taxon>
        <taxon>Cyanophyceae</taxon>
        <taxon>Nostocales</taxon>
        <taxon>Nostocaceae</taxon>
        <taxon>Nostoc</taxon>
    </lineage>
</organism>
<protein>
    <submittedName>
        <fullName evidence="1">Uncharacterized protein</fullName>
    </submittedName>
</protein>
<gene>
    <name evidence="1" type="ORF">GXM_00455</name>
</gene>
<sequence>MTSAKLELSVAIFLILESIKKNWSILPFLGVAYLRDKCF</sequence>
<dbReference type="KEGG" id="nsh:GXM_00455"/>
<dbReference type="Proteomes" id="UP000326678">
    <property type="component" value="Chromosome Gxm1"/>
</dbReference>
<keyword evidence="2" id="KW-1185">Reference proteome</keyword>
<name>A0A5P8VRC7_9NOSO</name>
<accession>A0A5P8VRC7</accession>
<reference evidence="1 2" key="1">
    <citation type="submission" date="2019-10" db="EMBL/GenBank/DDBJ databases">
        <title>Genomic and transcriptomic insights into the perfect genentic adaptation of a filamentous nitrogen-fixing cyanobacterium to rice fields.</title>
        <authorList>
            <person name="Chen Z."/>
        </authorList>
    </citation>
    <scope>NUCLEOTIDE SEQUENCE [LARGE SCALE GENOMIC DNA]</scope>
    <source>
        <strain evidence="1">CCNUC1</strain>
    </source>
</reference>
<dbReference type="EMBL" id="CP045226">
    <property type="protein sequence ID" value="QFS42982.1"/>
    <property type="molecule type" value="Genomic_DNA"/>
</dbReference>